<dbReference type="GO" id="GO:0006529">
    <property type="term" value="P:asparagine biosynthetic process"/>
    <property type="evidence" value="ECO:0007669"/>
    <property type="project" value="UniProtKB-KW"/>
</dbReference>
<dbReference type="PIRSF" id="PIRSF001589">
    <property type="entry name" value="Asn_synthetase_glu-h"/>
    <property type="match status" value="1"/>
</dbReference>
<feature type="binding site" evidence="9">
    <location>
        <position position="288"/>
    </location>
    <ligand>
        <name>ATP</name>
        <dbReference type="ChEBI" id="CHEBI:30616"/>
    </ligand>
</feature>
<feature type="binding site" evidence="9">
    <location>
        <position position="100"/>
    </location>
    <ligand>
        <name>L-glutamine</name>
        <dbReference type="ChEBI" id="CHEBI:58359"/>
    </ligand>
</feature>
<dbReference type="PANTHER" id="PTHR43284:SF1">
    <property type="entry name" value="ASPARAGINE SYNTHETASE"/>
    <property type="match status" value="1"/>
</dbReference>
<dbReference type="EC" id="6.3.5.4" evidence="3"/>
<evidence type="ECO:0000256" key="7">
    <source>
        <dbReference type="ARBA" id="ARBA00048741"/>
    </source>
</evidence>
<dbReference type="InterPro" id="IPR017932">
    <property type="entry name" value="GATase_2_dom"/>
</dbReference>
<dbReference type="Pfam" id="PF00733">
    <property type="entry name" value="Asn_synthase"/>
    <property type="match status" value="1"/>
</dbReference>
<dbReference type="AlphaFoldDB" id="A0A2S0RF89"/>
<feature type="site" description="Important for beta-aspartyl-AMP intermediate formation" evidence="10">
    <location>
        <position position="363"/>
    </location>
</feature>
<gene>
    <name evidence="12" type="primary">asnB</name>
    <name evidence="12" type="ORF">HYN48_07580</name>
</gene>
<dbReference type="KEGG" id="fmg:HYN48_07580"/>
<name>A0A2S0RF89_9FLAO</name>
<dbReference type="RefSeq" id="WP_108370534.1">
    <property type="nucleotide sequence ID" value="NZ_CP028811.1"/>
</dbReference>
<dbReference type="InterPro" id="IPR006426">
    <property type="entry name" value="Asn_synth_AEB"/>
</dbReference>
<dbReference type="InterPro" id="IPR001962">
    <property type="entry name" value="Asn_synthase"/>
</dbReference>
<dbReference type="CDD" id="cd00712">
    <property type="entry name" value="AsnB"/>
    <property type="match status" value="1"/>
</dbReference>
<dbReference type="GO" id="GO:0004066">
    <property type="term" value="F:asparagine synthase (glutamine-hydrolyzing) activity"/>
    <property type="evidence" value="ECO:0007669"/>
    <property type="project" value="UniProtKB-EC"/>
</dbReference>
<proteinExistence type="inferred from homology"/>
<dbReference type="PROSITE" id="PS51278">
    <property type="entry name" value="GATASE_TYPE_2"/>
    <property type="match status" value="1"/>
</dbReference>
<dbReference type="SUPFAM" id="SSF56235">
    <property type="entry name" value="N-terminal nucleophile aminohydrolases (Ntn hydrolases)"/>
    <property type="match status" value="1"/>
</dbReference>
<dbReference type="SUPFAM" id="SSF52402">
    <property type="entry name" value="Adenine nucleotide alpha hydrolases-like"/>
    <property type="match status" value="1"/>
</dbReference>
<evidence type="ECO:0000256" key="2">
    <source>
        <dbReference type="ARBA" id="ARBA00005752"/>
    </source>
</evidence>
<dbReference type="GO" id="GO:0005524">
    <property type="term" value="F:ATP binding"/>
    <property type="evidence" value="ECO:0007669"/>
    <property type="project" value="UniProtKB-KW"/>
</dbReference>
<dbReference type="InterPro" id="IPR014729">
    <property type="entry name" value="Rossmann-like_a/b/a_fold"/>
</dbReference>
<dbReference type="InterPro" id="IPR029055">
    <property type="entry name" value="Ntn_hydrolases_N"/>
</dbReference>
<comment type="pathway">
    <text evidence="1">Amino-acid biosynthesis; L-asparagine biosynthesis; L-asparagine from L-aspartate (L-Gln route): step 1/1.</text>
</comment>
<evidence type="ECO:0000256" key="1">
    <source>
        <dbReference type="ARBA" id="ARBA00005187"/>
    </source>
</evidence>
<evidence type="ECO:0000256" key="8">
    <source>
        <dbReference type="PIRSR" id="PIRSR001589-1"/>
    </source>
</evidence>
<protein>
    <recommendedName>
        <fullName evidence="3">asparagine synthase (glutamine-hydrolyzing)</fullName>
        <ecNumber evidence="3">6.3.5.4</ecNumber>
    </recommendedName>
</protein>
<evidence type="ECO:0000256" key="9">
    <source>
        <dbReference type="PIRSR" id="PIRSR001589-2"/>
    </source>
</evidence>
<feature type="binding site" evidence="9">
    <location>
        <begin position="361"/>
        <end position="362"/>
    </location>
    <ligand>
        <name>ATP</name>
        <dbReference type="ChEBI" id="CHEBI:30616"/>
    </ligand>
</feature>
<keyword evidence="6 8" id="KW-0315">Glutamine amidotransferase</keyword>
<comment type="catalytic activity">
    <reaction evidence="7">
        <text>L-aspartate + L-glutamine + ATP + H2O = L-asparagine + L-glutamate + AMP + diphosphate + H(+)</text>
        <dbReference type="Rhea" id="RHEA:12228"/>
        <dbReference type="ChEBI" id="CHEBI:15377"/>
        <dbReference type="ChEBI" id="CHEBI:15378"/>
        <dbReference type="ChEBI" id="CHEBI:29985"/>
        <dbReference type="ChEBI" id="CHEBI:29991"/>
        <dbReference type="ChEBI" id="CHEBI:30616"/>
        <dbReference type="ChEBI" id="CHEBI:33019"/>
        <dbReference type="ChEBI" id="CHEBI:58048"/>
        <dbReference type="ChEBI" id="CHEBI:58359"/>
        <dbReference type="ChEBI" id="CHEBI:456215"/>
        <dbReference type="EC" id="6.3.5.4"/>
    </reaction>
</comment>
<dbReference type="Gene3D" id="3.60.20.10">
    <property type="entry name" value="Glutamine Phosphoribosylpyrophosphate, subunit 1, domain 1"/>
    <property type="match status" value="1"/>
</dbReference>
<evidence type="ECO:0000256" key="4">
    <source>
        <dbReference type="ARBA" id="ARBA00022741"/>
    </source>
</evidence>
<dbReference type="Pfam" id="PF13522">
    <property type="entry name" value="GATase_6"/>
    <property type="match status" value="1"/>
</dbReference>
<keyword evidence="8" id="KW-0061">Asparagine biosynthesis</keyword>
<evidence type="ECO:0000256" key="10">
    <source>
        <dbReference type="PIRSR" id="PIRSR001589-3"/>
    </source>
</evidence>
<dbReference type="NCBIfam" id="TIGR01536">
    <property type="entry name" value="asn_synth_AEB"/>
    <property type="match status" value="1"/>
</dbReference>
<comment type="similarity">
    <text evidence="2">Belongs to the asparagine synthetase family.</text>
</comment>
<evidence type="ECO:0000256" key="6">
    <source>
        <dbReference type="ARBA" id="ARBA00022962"/>
    </source>
</evidence>
<dbReference type="Proteomes" id="UP000244193">
    <property type="component" value="Chromosome"/>
</dbReference>
<accession>A0A2S0RF89</accession>
<organism evidence="12 13">
    <name type="scientific">Flavobacterium magnum</name>
    <dbReference type="NCBI Taxonomy" id="2162713"/>
    <lineage>
        <taxon>Bacteria</taxon>
        <taxon>Pseudomonadati</taxon>
        <taxon>Bacteroidota</taxon>
        <taxon>Flavobacteriia</taxon>
        <taxon>Flavobacteriales</taxon>
        <taxon>Flavobacteriaceae</taxon>
        <taxon>Flavobacterium</taxon>
    </lineage>
</organism>
<dbReference type="OrthoDB" id="9763290at2"/>
<evidence type="ECO:0000259" key="11">
    <source>
        <dbReference type="PROSITE" id="PS51278"/>
    </source>
</evidence>
<feature type="domain" description="Glutamine amidotransferase type-2" evidence="11">
    <location>
        <begin position="2"/>
        <end position="212"/>
    </location>
</feature>
<evidence type="ECO:0000313" key="12">
    <source>
        <dbReference type="EMBL" id="AWA29950.1"/>
    </source>
</evidence>
<evidence type="ECO:0000256" key="5">
    <source>
        <dbReference type="ARBA" id="ARBA00022840"/>
    </source>
</evidence>
<dbReference type="GO" id="GO:0005829">
    <property type="term" value="C:cytosol"/>
    <property type="evidence" value="ECO:0007669"/>
    <property type="project" value="TreeGrafter"/>
</dbReference>
<sequence length="621" mass="70601">MCGINGILNLHQQQADERVLTKMRDALAHRGPDDAGIFIDGNLGLGHRRLSILDTSAAGHQPFLSDDGRYAMVFNGEIYNFREFYDELKAAGYNIKTQSDTEVLMALFQRQGTAMLHRLDGMFAFAIWDKTERKLTLVRDRMGVKPLYYSFHNDTLYFASEQKAIFAAGVPLQVAPDGLEEYIFNRFVAGEKTLFKNVKKVLPGHIMTVSENGKVDSTRWWNLKSEILGQPKIKDPKEWFAGTFDASVRLRMVSDVPVGVLLSGGLDSSSVLASLKHQDYKDIKTFNIGFSETEHNESHLAKNLSEQFNYQFDSLELQGDELFRKMISAAYYHDEPLMHLSEPHLLAVSELAKPAVKVLLSGEGADELMGGYVRYKPLRFPSLLQSIGAISSMGIFSKNARFDKLSRYTQISSEAGLIIYNGSNIYPNDIARVFGISKEPANDYRHHIYEEAKSLYPGNLKRQMLYFDQHTYLCSLLDRNDRCTMGASIECREPFLDQRLVKGLGSLDDKWLFTGKKGKYILKSSVENRLPSDILSFRKIGLSAPWGDYLTKNPAFAEELEAFTKSDIFRMPYLEHIDAKKLADRLRQGDWQVVSYVMPLFMLHIWLRYYVQTFTAAADSN</sequence>
<keyword evidence="5 9" id="KW-0067">ATP-binding</keyword>
<keyword evidence="8" id="KW-0028">Amino-acid biosynthesis</keyword>
<dbReference type="PANTHER" id="PTHR43284">
    <property type="entry name" value="ASPARAGINE SYNTHETASE (GLUTAMINE-HYDROLYZING)"/>
    <property type="match status" value="1"/>
</dbReference>
<dbReference type="InterPro" id="IPR033738">
    <property type="entry name" value="AsnB_N"/>
</dbReference>
<feature type="binding site" evidence="9">
    <location>
        <position position="261"/>
    </location>
    <ligand>
        <name>ATP</name>
        <dbReference type="ChEBI" id="CHEBI:30616"/>
    </ligand>
</feature>
<reference evidence="12 13" key="1">
    <citation type="submission" date="2018-04" db="EMBL/GenBank/DDBJ databases">
        <title>Genome sequencing of Flavobacterium sp. HYN0048.</title>
        <authorList>
            <person name="Yi H."/>
            <person name="Baek C."/>
        </authorList>
    </citation>
    <scope>NUCLEOTIDE SEQUENCE [LARGE SCALE GENOMIC DNA]</scope>
    <source>
        <strain evidence="12 13">HYN0048</strain>
    </source>
</reference>
<dbReference type="Gene3D" id="3.40.50.620">
    <property type="entry name" value="HUPs"/>
    <property type="match status" value="1"/>
</dbReference>
<keyword evidence="13" id="KW-1185">Reference proteome</keyword>
<dbReference type="EMBL" id="CP028811">
    <property type="protein sequence ID" value="AWA29950.1"/>
    <property type="molecule type" value="Genomic_DNA"/>
</dbReference>
<evidence type="ECO:0000256" key="3">
    <source>
        <dbReference type="ARBA" id="ARBA00012737"/>
    </source>
</evidence>
<evidence type="ECO:0000313" key="13">
    <source>
        <dbReference type="Proteomes" id="UP000244193"/>
    </source>
</evidence>
<dbReference type="CDD" id="cd01991">
    <property type="entry name" value="Asn_synthase_B_C"/>
    <property type="match status" value="1"/>
</dbReference>
<keyword evidence="4 9" id="KW-0547">Nucleotide-binding</keyword>
<feature type="active site" description="For GATase activity" evidence="8">
    <location>
        <position position="2"/>
    </location>
</feature>
<dbReference type="InterPro" id="IPR051786">
    <property type="entry name" value="ASN_synthetase/amidase"/>
</dbReference>